<protein>
    <submittedName>
        <fullName evidence="1">Uncharacterized protein</fullName>
    </submittedName>
</protein>
<keyword evidence="2" id="KW-1185">Reference proteome</keyword>
<reference evidence="1 2" key="1">
    <citation type="submission" date="2019-08" db="EMBL/GenBank/DDBJ databases">
        <title>Genome of Aequorivita lipolytica Y10-2 (type strain).</title>
        <authorList>
            <person name="Bowman J.P."/>
        </authorList>
    </citation>
    <scope>NUCLEOTIDE SEQUENCE [LARGE SCALE GENOMIC DNA]</scope>
    <source>
        <strain evidence="1 2">Y10-2</strain>
    </source>
</reference>
<dbReference type="RefSeq" id="WP_111815111.1">
    <property type="nucleotide sequence ID" value="NZ_CBCRZQ010000003.1"/>
</dbReference>
<dbReference type="OrthoDB" id="9151249at2"/>
<gene>
    <name evidence="1" type="ORF">ESV24_02785</name>
</gene>
<sequence>MTAKEFWAEFENYEETLRFNLNLPNTEKIHEPYNYLFSLLDSYHSGLEIILDFNKKKNKGKYKLTISCNANRDLFMYVNRLVDAAPSLSQWEIEAFKQAEFKVDAKLLSHPFDFDDFSIWPKDVRFTVTAWDPEKDIFDLLLLLP</sequence>
<comment type="caution">
    <text evidence="1">The sequence shown here is derived from an EMBL/GenBank/DDBJ whole genome shotgun (WGS) entry which is preliminary data.</text>
</comment>
<evidence type="ECO:0000313" key="1">
    <source>
        <dbReference type="EMBL" id="TXD70113.1"/>
    </source>
</evidence>
<dbReference type="AlphaFoldDB" id="A0A5C6YSU5"/>
<accession>A0A5C6YSU5</accession>
<organism evidence="1 2">
    <name type="scientific">Aequorivita lipolytica</name>
    <dbReference type="NCBI Taxonomy" id="153267"/>
    <lineage>
        <taxon>Bacteria</taxon>
        <taxon>Pseudomonadati</taxon>
        <taxon>Bacteroidota</taxon>
        <taxon>Flavobacteriia</taxon>
        <taxon>Flavobacteriales</taxon>
        <taxon>Flavobacteriaceae</taxon>
        <taxon>Aequorivita</taxon>
    </lineage>
</organism>
<name>A0A5C6YSU5_9FLAO</name>
<evidence type="ECO:0000313" key="2">
    <source>
        <dbReference type="Proteomes" id="UP000321945"/>
    </source>
</evidence>
<dbReference type="EMBL" id="VORU01000002">
    <property type="protein sequence ID" value="TXD70113.1"/>
    <property type="molecule type" value="Genomic_DNA"/>
</dbReference>
<dbReference type="Proteomes" id="UP000321945">
    <property type="component" value="Unassembled WGS sequence"/>
</dbReference>
<proteinExistence type="predicted"/>